<dbReference type="SUPFAM" id="SSF102546">
    <property type="entry name" value="RbsD-like"/>
    <property type="match status" value="1"/>
</dbReference>
<dbReference type="EMBL" id="SHKO01000002">
    <property type="protein sequence ID" value="RZT94040.1"/>
    <property type="molecule type" value="Genomic_DNA"/>
</dbReference>
<comment type="caution">
    <text evidence="4">The sequence shown here is derived from an EMBL/GenBank/DDBJ whole genome shotgun (WGS) entry which is preliminary data.</text>
</comment>
<sequence length="151" mass="16746">MLKNIDPLLNADVLHALRSMGHGDELIISDAHFPSDSIARHTSIGKLLRIDASADRVAQAVLSVMALDSFVPEPALRMQVVDDPAHIPEVQQDVQALLEDPLRLAPIERHAFYERARRAYCVIATADTRSYGCFIFKKGVLNPTQTNRHPA</sequence>
<evidence type="ECO:0000256" key="3">
    <source>
        <dbReference type="ARBA" id="ARBA00036324"/>
    </source>
</evidence>
<proteinExistence type="predicted"/>
<dbReference type="OrthoDB" id="7947972at2"/>
<dbReference type="InterPro" id="IPR023750">
    <property type="entry name" value="RbsD-like_sf"/>
</dbReference>
<keyword evidence="2" id="KW-0413">Isomerase</keyword>
<dbReference type="GO" id="GO:0062193">
    <property type="term" value="F:D-ribose pyranase activity"/>
    <property type="evidence" value="ECO:0007669"/>
    <property type="project" value="UniProtKB-EC"/>
</dbReference>
<dbReference type="PANTHER" id="PTHR31690:SF4">
    <property type="entry name" value="FUCOSE MUTAROTASE"/>
    <property type="match status" value="1"/>
</dbReference>
<dbReference type="InterPro" id="IPR007721">
    <property type="entry name" value="RbsD_FucU"/>
</dbReference>
<evidence type="ECO:0000256" key="2">
    <source>
        <dbReference type="ARBA" id="ARBA00023235"/>
    </source>
</evidence>
<dbReference type="GO" id="GO:0006004">
    <property type="term" value="P:fucose metabolic process"/>
    <property type="evidence" value="ECO:0007669"/>
    <property type="project" value="TreeGrafter"/>
</dbReference>
<name>A0A4Q7VDY6_9BURK</name>
<accession>A0A4Q7VDY6</accession>
<evidence type="ECO:0000313" key="5">
    <source>
        <dbReference type="Proteomes" id="UP000293398"/>
    </source>
</evidence>
<evidence type="ECO:0000256" key="1">
    <source>
        <dbReference type="ARBA" id="ARBA00000223"/>
    </source>
</evidence>
<comment type="catalytic activity">
    <reaction evidence="3">
        <text>alpha-L-fucose = beta-L-fucose</text>
        <dbReference type="Rhea" id="RHEA:25580"/>
        <dbReference type="ChEBI" id="CHEBI:42548"/>
        <dbReference type="ChEBI" id="CHEBI:42589"/>
        <dbReference type="EC" id="5.1.3.29"/>
    </reaction>
</comment>
<protein>
    <submittedName>
        <fullName evidence="4">L-fucose mutarotase</fullName>
    </submittedName>
</protein>
<dbReference type="InterPro" id="IPR050443">
    <property type="entry name" value="RbsD/FucU_mutarotase"/>
</dbReference>
<dbReference type="RefSeq" id="WP_128393243.1">
    <property type="nucleotide sequence ID" value="NZ_SHKO01000002.1"/>
</dbReference>
<dbReference type="Pfam" id="PF05025">
    <property type="entry name" value="RbsD_FucU"/>
    <property type="match status" value="1"/>
</dbReference>
<reference evidence="4 5" key="1">
    <citation type="submission" date="2019-02" db="EMBL/GenBank/DDBJ databases">
        <title>Genomic Encyclopedia of Type Strains, Phase IV (KMG-IV): sequencing the most valuable type-strain genomes for metagenomic binning, comparative biology and taxonomic classification.</title>
        <authorList>
            <person name="Goeker M."/>
        </authorList>
    </citation>
    <scope>NUCLEOTIDE SEQUENCE [LARGE SCALE GENOMIC DNA]</scope>
    <source>
        <strain evidence="4 5">DSM 23814</strain>
    </source>
</reference>
<dbReference type="GO" id="GO:0036373">
    <property type="term" value="F:L-fucose mutarotase activity"/>
    <property type="evidence" value="ECO:0007669"/>
    <property type="project" value="UniProtKB-EC"/>
</dbReference>
<dbReference type="AlphaFoldDB" id="A0A4Q7VDY6"/>
<dbReference type="GO" id="GO:0042806">
    <property type="term" value="F:fucose binding"/>
    <property type="evidence" value="ECO:0007669"/>
    <property type="project" value="TreeGrafter"/>
</dbReference>
<evidence type="ECO:0000313" key="4">
    <source>
        <dbReference type="EMBL" id="RZT94040.1"/>
    </source>
</evidence>
<comment type="catalytic activity">
    <reaction evidence="1">
        <text>beta-D-ribopyranose = beta-D-ribofuranose</text>
        <dbReference type="Rhea" id="RHEA:25432"/>
        <dbReference type="ChEBI" id="CHEBI:27476"/>
        <dbReference type="ChEBI" id="CHEBI:47002"/>
        <dbReference type="EC" id="5.4.99.62"/>
    </reaction>
</comment>
<gene>
    <name evidence="4" type="ORF">EV681_2456</name>
</gene>
<keyword evidence="5" id="KW-1185">Reference proteome</keyword>
<dbReference type="Gene3D" id="3.40.1650.10">
    <property type="entry name" value="RbsD-like domain"/>
    <property type="match status" value="1"/>
</dbReference>
<dbReference type="Proteomes" id="UP000293398">
    <property type="component" value="Unassembled WGS sequence"/>
</dbReference>
<organism evidence="4 5">
    <name type="scientific">Advenella incenata</name>
    <dbReference type="NCBI Taxonomy" id="267800"/>
    <lineage>
        <taxon>Bacteria</taxon>
        <taxon>Pseudomonadati</taxon>
        <taxon>Pseudomonadota</taxon>
        <taxon>Betaproteobacteria</taxon>
        <taxon>Burkholderiales</taxon>
        <taxon>Alcaligenaceae</taxon>
    </lineage>
</organism>
<dbReference type="PANTHER" id="PTHR31690">
    <property type="entry name" value="FUCOSE MUTAROTASE"/>
    <property type="match status" value="1"/>
</dbReference>